<evidence type="ECO:0000313" key="2">
    <source>
        <dbReference type="EMBL" id="ABG08983.1"/>
    </source>
</evidence>
<gene>
    <name evidence="2" type="ordered locus">Mmcs_2876</name>
</gene>
<dbReference type="EMBL" id="CP000384">
    <property type="protein sequence ID" value="ABG08983.1"/>
    <property type="molecule type" value="Genomic_DNA"/>
</dbReference>
<reference evidence="2" key="1">
    <citation type="submission" date="2006-06" db="EMBL/GenBank/DDBJ databases">
        <title>Complete sequence of chromosome of Mycobacterium sp. MCS.</title>
        <authorList>
            <consortium name="US DOE Joint Genome Institute"/>
            <person name="Copeland A."/>
            <person name="Lucas S."/>
            <person name="Lapidus A."/>
            <person name="Barry K."/>
            <person name="Detter J.C."/>
            <person name="Glavina del Rio T."/>
            <person name="Hammon N."/>
            <person name="Israni S."/>
            <person name="Dalin E."/>
            <person name="Tice H."/>
            <person name="Pitluck S."/>
            <person name="Martinez M."/>
            <person name="Schmutz J."/>
            <person name="Larimer F."/>
            <person name="Land M."/>
            <person name="Hauser L."/>
            <person name="Kyrpides N."/>
            <person name="Kim E."/>
            <person name="Miller C.D."/>
            <person name="Hughes J.E."/>
            <person name="Anderson A.J."/>
            <person name="Sims R.C."/>
            <person name="Richardson P."/>
        </authorList>
    </citation>
    <scope>NUCLEOTIDE SEQUENCE [LARGE SCALE GENOMIC DNA]</scope>
    <source>
        <strain evidence="2">MCS</strain>
    </source>
</reference>
<dbReference type="AlphaFoldDB" id="A0A5Q5BKY9"/>
<name>A0A5Q5BKY9_MYCSS</name>
<dbReference type="KEGG" id="mmc:Mmcs_2876"/>
<dbReference type="InterPro" id="IPR057204">
    <property type="entry name" value="DUF7882"/>
</dbReference>
<sequence length="114" mass="12175">MATLHVGGQQLPGTFTNRFLAHLQAATAARFASGKGFFLTTSQVGEEGAEQTVSHWIHPGLPVSFGYDVTDGSGGRVAPEALQDNEIEEITAAMDTPYGVRGSDGLWWPFTEHA</sequence>
<dbReference type="Pfam" id="PF25355">
    <property type="entry name" value="DUF7882"/>
    <property type="match status" value="1"/>
</dbReference>
<organism evidence="2">
    <name type="scientific">Mycobacterium sp. (strain MCS)</name>
    <dbReference type="NCBI Taxonomy" id="164756"/>
    <lineage>
        <taxon>Bacteria</taxon>
        <taxon>Bacillati</taxon>
        <taxon>Actinomycetota</taxon>
        <taxon>Actinomycetes</taxon>
        <taxon>Mycobacteriales</taxon>
        <taxon>Mycobacteriaceae</taxon>
        <taxon>Mycobacterium</taxon>
    </lineage>
</organism>
<feature type="domain" description="DUF7882" evidence="1">
    <location>
        <begin position="1"/>
        <end position="71"/>
    </location>
</feature>
<proteinExistence type="predicted"/>
<accession>A0A5Q5BKY9</accession>
<evidence type="ECO:0000259" key="1">
    <source>
        <dbReference type="Pfam" id="PF25355"/>
    </source>
</evidence>
<protein>
    <recommendedName>
        <fullName evidence="1">DUF7882 domain-containing protein</fullName>
    </recommendedName>
</protein>